<organism evidence="2 3">
    <name type="scientific">Brachybacterium hainanense</name>
    <dbReference type="NCBI Taxonomy" id="1541174"/>
    <lineage>
        <taxon>Bacteria</taxon>
        <taxon>Bacillati</taxon>
        <taxon>Actinomycetota</taxon>
        <taxon>Actinomycetes</taxon>
        <taxon>Micrococcales</taxon>
        <taxon>Dermabacteraceae</taxon>
        <taxon>Brachybacterium</taxon>
    </lineage>
</organism>
<gene>
    <name evidence="2" type="ORF">ACFFF6_15790</name>
</gene>
<dbReference type="RefSeq" id="WP_376982447.1">
    <property type="nucleotide sequence ID" value="NZ_JBHLSV010000023.1"/>
</dbReference>
<keyword evidence="1" id="KW-1133">Transmembrane helix</keyword>
<reference evidence="2 3" key="1">
    <citation type="submission" date="2024-09" db="EMBL/GenBank/DDBJ databases">
        <authorList>
            <person name="Sun Q."/>
            <person name="Mori K."/>
        </authorList>
    </citation>
    <scope>NUCLEOTIDE SEQUENCE [LARGE SCALE GENOMIC DNA]</scope>
    <source>
        <strain evidence="2 3">CICC 10874</strain>
    </source>
</reference>
<keyword evidence="1" id="KW-0812">Transmembrane</keyword>
<evidence type="ECO:0000313" key="3">
    <source>
        <dbReference type="Proteomes" id="UP001589793"/>
    </source>
</evidence>
<sequence>MSVLHRVREELARRNFAGRRVSLVEGAAVVAGSTLLLVVAGHRREALMIGGIGALGLVDDLVEPHRRREGGAAAKGLRGHLRALAAGEITTGALKAFGIPVIALAGTRSGPGPVGMRLLDGALVAGSANLVNLLDLRPGRALKAVLPLAGALVLIGPRAGEAGDARRTLAGAALLTGLAALPADLRERGMLGDAGANTLGALLGASAAQALPVPARFGTLGVVAGLTLASERISFSRVIESQPLLRRLDGLGRRPLPPADVSAP</sequence>
<name>A0ABV6REL2_9MICO</name>
<protein>
    <submittedName>
        <fullName evidence="2">Uncharacterized protein</fullName>
    </submittedName>
</protein>
<keyword evidence="3" id="KW-1185">Reference proteome</keyword>
<dbReference type="EMBL" id="JBHLSV010000023">
    <property type="protein sequence ID" value="MFC0675422.1"/>
    <property type="molecule type" value="Genomic_DNA"/>
</dbReference>
<keyword evidence="1" id="KW-0472">Membrane</keyword>
<dbReference type="Proteomes" id="UP001589793">
    <property type="component" value="Unassembled WGS sequence"/>
</dbReference>
<evidence type="ECO:0000313" key="2">
    <source>
        <dbReference type="EMBL" id="MFC0675422.1"/>
    </source>
</evidence>
<comment type="caution">
    <text evidence="2">The sequence shown here is derived from an EMBL/GenBank/DDBJ whole genome shotgun (WGS) entry which is preliminary data.</text>
</comment>
<feature type="transmembrane region" description="Helical" evidence="1">
    <location>
        <begin position="21"/>
        <end position="40"/>
    </location>
</feature>
<accession>A0ABV6REL2</accession>
<proteinExistence type="predicted"/>
<evidence type="ECO:0000256" key="1">
    <source>
        <dbReference type="SAM" id="Phobius"/>
    </source>
</evidence>